<sequence length="654" mass="74905">MRKTIIYTIAILAFAGLIFYGIKTPEKATKIYWFIPDGMRAEPDLFTVYKWAQEGKLPNIKKLMENGSYGYSIPDFPSHTPTNFASLLTGTHPVVHGVADGPMHIEGFPLDKPSVRGFASTAKKVAPIWKVLEDAGKKVALLSIPGSTPPELKNGITIRGRWGGWGADTQAIVFEPKSKLEERKNVGRGFKLFFLGEPLTKFVDKKEASDWGKAPASYSQPFEANLNTWGADFNIYIYDSKNDNQVSYDKVAFFFSKEKKIADLFQGEWSEWIPVTLKWQDSSFDSQVKFKVIKLWPDGQFRIRVFFNNINRFLTQPPEVAQEITDGIGPMVDFVDNWPQQLIYEDEDKDTFWEEALMSLDWHKKATGFIYKKYNPDVFIQDTYTPNQVLESRWWHKFIDPNRPDYDPQKADAAWQDILKIYQGLDAIIGEAMKKANNNTLIILSSDHGIAPLYRQVRLNNLFAKKGWLKFTLNKETGEPQIDWENTKVIYLKMAHIYVNPDGLEGKWRRVSGPAYEQLRNEVIKAINELQDEDGSKPLVKAVTWENASKFFELPQDRVGDIVLQAKTGFQWWEEVSEDGKIFITPLNTGYKQATDPTEKFMWTPFIISGPGVKKGFVIPQPIQHIDQMPTILKLLNIEVPSYVQGRVVDEILK</sequence>
<name>A0A2M7DKR2_9BACT</name>
<evidence type="ECO:0000313" key="3">
    <source>
        <dbReference type="Proteomes" id="UP000228896"/>
    </source>
</evidence>
<dbReference type="Gene3D" id="3.40.720.10">
    <property type="entry name" value="Alkaline Phosphatase, subunit A"/>
    <property type="match status" value="2"/>
</dbReference>
<organism evidence="2 3">
    <name type="scientific">Candidatus Falkowbacteria bacterium CG02_land_8_20_14_3_00_36_14</name>
    <dbReference type="NCBI Taxonomy" id="1974560"/>
    <lineage>
        <taxon>Bacteria</taxon>
        <taxon>Candidatus Falkowiibacteriota</taxon>
    </lineage>
</organism>
<dbReference type="Pfam" id="PF01663">
    <property type="entry name" value="Phosphodiest"/>
    <property type="match status" value="2"/>
</dbReference>
<gene>
    <name evidence="2" type="ORF">COS18_05230</name>
</gene>
<dbReference type="SUPFAM" id="SSF53649">
    <property type="entry name" value="Alkaline phosphatase-like"/>
    <property type="match status" value="1"/>
</dbReference>
<evidence type="ECO:0008006" key="4">
    <source>
        <dbReference type="Google" id="ProtNLM"/>
    </source>
</evidence>
<keyword evidence="1" id="KW-1133">Transmembrane helix</keyword>
<protein>
    <recommendedName>
        <fullName evidence="4">Nucleotide pyrophosphatase</fullName>
    </recommendedName>
</protein>
<keyword evidence="1" id="KW-0812">Transmembrane</keyword>
<evidence type="ECO:0000256" key="1">
    <source>
        <dbReference type="SAM" id="Phobius"/>
    </source>
</evidence>
<dbReference type="GO" id="GO:0016787">
    <property type="term" value="F:hydrolase activity"/>
    <property type="evidence" value="ECO:0007669"/>
    <property type="project" value="UniProtKB-ARBA"/>
</dbReference>
<keyword evidence="1" id="KW-0472">Membrane</keyword>
<dbReference type="InterPro" id="IPR017850">
    <property type="entry name" value="Alkaline_phosphatase_core_sf"/>
</dbReference>
<dbReference type="PANTHER" id="PTHR10151">
    <property type="entry name" value="ECTONUCLEOTIDE PYROPHOSPHATASE/PHOSPHODIESTERASE"/>
    <property type="match status" value="1"/>
</dbReference>
<dbReference type="InterPro" id="IPR002591">
    <property type="entry name" value="Phosphodiest/P_Trfase"/>
</dbReference>
<accession>A0A2M7DKR2</accession>
<comment type="caution">
    <text evidence="2">The sequence shown here is derived from an EMBL/GenBank/DDBJ whole genome shotgun (WGS) entry which is preliminary data.</text>
</comment>
<evidence type="ECO:0000313" key="2">
    <source>
        <dbReference type="EMBL" id="PIV50363.1"/>
    </source>
</evidence>
<dbReference type="PANTHER" id="PTHR10151:SF120">
    <property type="entry name" value="BIS(5'-ADENOSYL)-TRIPHOSPHATASE"/>
    <property type="match status" value="1"/>
</dbReference>
<feature type="transmembrane region" description="Helical" evidence="1">
    <location>
        <begin position="5"/>
        <end position="22"/>
    </location>
</feature>
<dbReference type="EMBL" id="PETS01000134">
    <property type="protein sequence ID" value="PIV50363.1"/>
    <property type="molecule type" value="Genomic_DNA"/>
</dbReference>
<reference evidence="3" key="1">
    <citation type="submission" date="2017-09" db="EMBL/GenBank/DDBJ databases">
        <title>Depth-based differentiation of microbial function through sediment-hosted aquifers and enrichment of novel symbionts in the deep terrestrial subsurface.</title>
        <authorList>
            <person name="Probst A.J."/>
            <person name="Ladd B."/>
            <person name="Jarett J.K."/>
            <person name="Geller-Mcgrath D.E."/>
            <person name="Sieber C.M.K."/>
            <person name="Emerson J.B."/>
            <person name="Anantharaman K."/>
            <person name="Thomas B.C."/>
            <person name="Malmstrom R."/>
            <person name="Stieglmeier M."/>
            <person name="Klingl A."/>
            <person name="Woyke T."/>
            <person name="Ryan C.M."/>
            <person name="Banfield J.F."/>
        </authorList>
    </citation>
    <scope>NUCLEOTIDE SEQUENCE [LARGE SCALE GENOMIC DNA]</scope>
</reference>
<proteinExistence type="predicted"/>
<dbReference type="AlphaFoldDB" id="A0A2M7DKR2"/>
<dbReference type="Proteomes" id="UP000228896">
    <property type="component" value="Unassembled WGS sequence"/>
</dbReference>